<organism evidence="1 2">
    <name type="scientific">Parascaris univalens</name>
    <name type="common">Nematode worm</name>
    <dbReference type="NCBI Taxonomy" id="6257"/>
    <lineage>
        <taxon>Eukaryota</taxon>
        <taxon>Metazoa</taxon>
        <taxon>Ecdysozoa</taxon>
        <taxon>Nematoda</taxon>
        <taxon>Chromadorea</taxon>
        <taxon>Rhabditida</taxon>
        <taxon>Spirurina</taxon>
        <taxon>Ascaridomorpha</taxon>
        <taxon>Ascaridoidea</taxon>
        <taxon>Ascarididae</taxon>
        <taxon>Parascaris</taxon>
    </lineage>
</organism>
<name>A0A915AKW7_PARUN</name>
<reference evidence="2" key="1">
    <citation type="submission" date="2022-11" db="UniProtKB">
        <authorList>
            <consortium name="WormBaseParasite"/>
        </authorList>
    </citation>
    <scope>IDENTIFICATION</scope>
</reference>
<accession>A0A915AKW7</accession>
<evidence type="ECO:0000313" key="1">
    <source>
        <dbReference type="Proteomes" id="UP000887569"/>
    </source>
</evidence>
<dbReference type="AlphaFoldDB" id="A0A915AKW7"/>
<sequence>MKLLLSWIQQIWLHSTMHIKCESRMRHFYEVFRHAGTSMVLTHNCFAGEVSELSIIDDFQTGRIVFDEERISKAVVAYHVERLSVRQVAESMKITDFDVIVCLLDHVWKERHNTVEGYSLVEVACYIRLERAQLPQMALLIVKPEQLLPSQLVARTLNEPVEIIFIMTALLARMYRWPLADDLDNNWQMIENVPPPNDEEYISTMDGIQAIFEEVTEEIGRNRFS</sequence>
<protein>
    <submittedName>
        <fullName evidence="2">Histone-lysine N-methyltransferase</fullName>
    </submittedName>
</protein>
<proteinExistence type="predicted"/>
<dbReference type="Proteomes" id="UP000887569">
    <property type="component" value="Unplaced"/>
</dbReference>
<dbReference type="WBParaSite" id="PgR010_g094_t02">
    <property type="protein sequence ID" value="PgR010_g094_t02"/>
    <property type="gene ID" value="PgR010_g094"/>
</dbReference>
<keyword evidence="1" id="KW-1185">Reference proteome</keyword>
<evidence type="ECO:0000313" key="2">
    <source>
        <dbReference type="WBParaSite" id="PgR010_g094_t02"/>
    </source>
</evidence>